<reference evidence="2 3" key="1">
    <citation type="submission" date="2021-06" db="EMBL/GenBank/DDBJ databases">
        <authorList>
            <person name="Palmer J.M."/>
        </authorList>
    </citation>
    <scope>NUCLEOTIDE SEQUENCE [LARGE SCALE GENOMIC DNA]</scope>
    <source>
        <strain evidence="2 3">GA_2019</strain>
        <tissue evidence="2">Muscle</tissue>
    </source>
</reference>
<evidence type="ECO:0000256" key="1">
    <source>
        <dbReference type="SAM" id="MobiDB-lite"/>
    </source>
</evidence>
<evidence type="ECO:0000313" key="2">
    <source>
        <dbReference type="EMBL" id="MEQ2178333.1"/>
    </source>
</evidence>
<dbReference type="Proteomes" id="UP001476798">
    <property type="component" value="Unassembled WGS sequence"/>
</dbReference>
<feature type="compositionally biased region" description="Basic and acidic residues" evidence="1">
    <location>
        <begin position="87"/>
        <end position="99"/>
    </location>
</feature>
<name>A0ABV0P5E0_9TELE</name>
<evidence type="ECO:0000313" key="3">
    <source>
        <dbReference type="Proteomes" id="UP001476798"/>
    </source>
</evidence>
<keyword evidence="3" id="KW-1185">Reference proteome</keyword>
<dbReference type="EMBL" id="JAHRIO010060816">
    <property type="protein sequence ID" value="MEQ2178333.1"/>
    <property type="molecule type" value="Genomic_DNA"/>
</dbReference>
<feature type="compositionally biased region" description="Basic and acidic residues" evidence="1">
    <location>
        <begin position="31"/>
        <end position="40"/>
    </location>
</feature>
<comment type="caution">
    <text evidence="2">The sequence shown here is derived from an EMBL/GenBank/DDBJ whole genome shotgun (WGS) entry which is preliminary data.</text>
</comment>
<sequence length="135" mass="14883">VESCGSITDCGSVGNSYPGLCRPSLSQVHNGDMDAHGDKMPDACFLKQEKREVENGIPRCMSSYEEEDSSQGQSPSPSHENGFPSSQEKRDLEKDKDDGLMMPRKKRGRRKLERPTKCECLASACLPELCVEQTG</sequence>
<feature type="compositionally biased region" description="Polar residues" evidence="1">
    <location>
        <begin position="70"/>
        <end position="86"/>
    </location>
</feature>
<proteinExistence type="predicted"/>
<feature type="compositionally biased region" description="Basic residues" evidence="1">
    <location>
        <begin position="103"/>
        <end position="112"/>
    </location>
</feature>
<feature type="non-terminal residue" evidence="2">
    <location>
        <position position="1"/>
    </location>
</feature>
<feature type="region of interest" description="Disordered" evidence="1">
    <location>
        <begin position="1"/>
        <end position="40"/>
    </location>
</feature>
<protein>
    <submittedName>
        <fullName evidence="2">Uncharacterized protein</fullName>
    </submittedName>
</protein>
<feature type="region of interest" description="Disordered" evidence="1">
    <location>
        <begin position="56"/>
        <end position="115"/>
    </location>
</feature>
<gene>
    <name evidence="2" type="ORF">GOODEAATRI_012921</name>
</gene>
<accession>A0ABV0P5E0</accession>
<organism evidence="2 3">
    <name type="scientific">Goodea atripinnis</name>
    <dbReference type="NCBI Taxonomy" id="208336"/>
    <lineage>
        <taxon>Eukaryota</taxon>
        <taxon>Metazoa</taxon>
        <taxon>Chordata</taxon>
        <taxon>Craniata</taxon>
        <taxon>Vertebrata</taxon>
        <taxon>Euteleostomi</taxon>
        <taxon>Actinopterygii</taxon>
        <taxon>Neopterygii</taxon>
        <taxon>Teleostei</taxon>
        <taxon>Neoteleostei</taxon>
        <taxon>Acanthomorphata</taxon>
        <taxon>Ovalentaria</taxon>
        <taxon>Atherinomorphae</taxon>
        <taxon>Cyprinodontiformes</taxon>
        <taxon>Goodeidae</taxon>
        <taxon>Goodea</taxon>
    </lineage>
</organism>